<feature type="binding site" description="axial binding residue" evidence="6">
    <location>
        <position position="931"/>
    </location>
    <ligand>
        <name>heme</name>
        <dbReference type="ChEBI" id="CHEBI:30413"/>
    </ligand>
    <ligandPart>
        <name>Fe</name>
        <dbReference type="ChEBI" id="CHEBI:18248"/>
    </ligandPart>
</feature>
<gene>
    <name evidence="7" type="ORF">HZS61_001443</name>
</gene>
<reference evidence="7 8" key="1">
    <citation type="journal article" date="2020" name="bioRxiv">
        <title>A chromosome-scale genome assembly for the Fusarium oxysporum strain Fo5176 to establish a model Arabidopsis-fungal pathosystem.</title>
        <authorList>
            <person name="Fokkens L."/>
            <person name="Guo L."/>
            <person name="Dora S."/>
            <person name="Wang B."/>
            <person name="Ye K."/>
            <person name="Sanchez-Rodriguez C."/>
            <person name="Croll D."/>
        </authorList>
    </citation>
    <scope>NUCLEOTIDE SEQUENCE [LARGE SCALE GENOMIC DNA]</scope>
    <source>
        <strain evidence="7 8">Fo5176</strain>
    </source>
</reference>
<keyword evidence="4" id="KW-0560">Oxidoreductase</keyword>
<keyword evidence="5" id="KW-0503">Monooxygenase</keyword>
<evidence type="ECO:0000313" key="7">
    <source>
        <dbReference type="EMBL" id="KAF6530131.1"/>
    </source>
</evidence>
<comment type="cofactor">
    <cofactor evidence="6">
        <name>heme</name>
        <dbReference type="ChEBI" id="CHEBI:30413"/>
    </cofactor>
</comment>
<dbReference type="Gene3D" id="3.50.50.60">
    <property type="entry name" value="FAD/NAD(P)-binding domain"/>
    <property type="match status" value="1"/>
</dbReference>
<dbReference type="SUPFAM" id="SSF51905">
    <property type="entry name" value="FAD/NAD(P)-binding domain"/>
    <property type="match status" value="1"/>
</dbReference>
<dbReference type="PANTHER" id="PTHR43872">
    <property type="entry name" value="MONOOXYGENASE, PUTATIVE (AFU_ORTHOLOGUE AFUA_8G02570)-RELATED"/>
    <property type="match status" value="1"/>
</dbReference>
<keyword evidence="3" id="KW-0274">FAD</keyword>
<sequence length="988" mass="111192">MEESTEHHDILVIGAGLSGINTAHVLNQRLPHRSYTILEAQSAIGGTWRFFRYPGFRSDSFMTAFGLPWHPWKHKHKMAQAGEIVEYLEEAVDAAGLRDKIRFRHKMLACEWRTDEQNWKVEVDADGQRKTFIANFVISCVGYYAYDKAFPTTIPGLKGFGGQVVHPQWWPEDLDYSGKRVIVIGSGATAITVVPSLAEKAGMVTMLQRSPSFVISRPTTSSLDSCLKSLLPFSLAYWLIYWKDVFLEVFSTQFLLNFPALGRKVLMGEMQKALPKDIDVNVHFNPRYNPFQQRLCMCPDEDFFKALHQDNCEIVTDTIETVTKDGILLESGRKLEADIIVTATGLYFQLFSGIAPLVDGQPIEVGSHYAWRGCMVDSVPNMGFVMGYVTTSWTPGADIMAKTLISVIKEMEKTGSTSVMPVLDEKDRSKPQKLPVSATSSYFVKAADRMPKVTDEVNSLALGRSRQIETGKSQVTYHLLDLLAVIIVLLIAQLFRLVRRWSRLRHIPGPASAGWTSWWQCRGALSGRYHEHLKNAADQFGPLVRIGPNEVLSTDPVVLRSMSAARSTYTKGDFYSSGRIVPGVDNVVSERDEAKHKFMRAKMAPGYSYKENEGFGFESGIDRQLLNFISLINRKYLSTTSESRPLDLAEKTQFFALDVIGDVSFGEPFGYLTKDEDLFQYNEINASSLPVMNVVSVYPWLGRVVHRWPLSLLLPREEDQVGFGRLMGWVGCQFMVTQTDLFSFARHFVHKRLAEGITTRKDMMQMHISNGMNEEELIQQAFISIIAGSNTTAHALRMIILSLITNPNAYRSLIAEIRKVTSSVSNPISWAQTQTLPYLQAVVREGLRTWPPVAGLGFKQVPLEGDTINGFSVPGGTQVGQGFYAVGRSRLVWGDDADVFRPERWLLAGEDRLRDMVAALDTHFGHGKYSCLGKPIALMEIHKAVFELFKRYDFAILNAERPIKTETSVFLFASDFWVTITQRDDEEN</sequence>
<keyword evidence="6" id="KW-0479">Metal-binding</keyword>
<dbReference type="GO" id="GO:0005506">
    <property type="term" value="F:iron ion binding"/>
    <property type="evidence" value="ECO:0007669"/>
    <property type="project" value="InterPro"/>
</dbReference>
<keyword evidence="6" id="KW-0349">Heme</keyword>
<dbReference type="Proteomes" id="UP000593570">
    <property type="component" value="Unassembled WGS sequence"/>
</dbReference>
<dbReference type="GO" id="GO:0004499">
    <property type="term" value="F:N,N-dimethylaniline monooxygenase activity"/>
    <property type="evidence" value="ECO:0007669"/>
    <property type="project" value="InterPro"/>
</dbReference>
<dbReference type="InterPro" id="IPR001128">
    <property type="entry name" value="Cyt_P450"/>
</dbReference>
<dbReference type="PANTHER" id="PTHR43872:SF1">
    <property type="entry name" value="MONOOXYGENASE, PUTATIVE (AFU_ORTHOLOGUE AFUA_8G02570)-RELATED"/>
    <property type="match status" value="1"/>
</dbReference>
<dbReference type="Pfam" id="PF00067">
    <property type="entry name" value="p450"/>
    <property type="match status" value="2"/>
</dbReference>
<dbReference type="AlphaFoldDB" id="A0A8H6LTJ6"/>
<dbReference type="InterPro" id="IPR036396">
    <property type="entry name" value="Cyt_P450_sf"/>
</dbReference>
<proteinExistence type="predicted"/>
<evidence type="ECO:0000256" key="1">
    <source>
        <dbReference type="ARBA" id="ARBA00001974"/>
    </source>
</evidence>
<dbReference type="InterPro" id="IPR036188">
    <property type="entry name" value="FAD/NAD-bd_sf"/>
</dbReference>
<evidence type="ECO:0000313" key="8">
    <source>
        <dbReference type="Proteomes" id="UP000593570"/>
    </source>
</evidence>
<name>A0A8H6LTJ6_FUSOX</name>
<dbReference type="SUPFAM" id="SSF48264">
    <property type="entry name" value="Cytochrome P450"/>
    <property type="match status" value="1"/>
</dbReference>
<dbReference type="EMBL" id="JACDXP010000001">
    <property type="protein sequence ID" value="KAF6530131.1"/>
    <property type="molecule type" value="Genomic_DNA"/>
</dbReference>
<evidence type="ECO:0000256" key="5">
    <source>
        <dbReference type="ARBA" id="ARBA00023033"/>
    </source>
</evidence>
<dbReference type="GO" id="GO:0050661">
    <property type="term" value="F:NADP binding"/>
    <property type="evidence" value="ECO:0007669"/>
    <property type="project" value="InterPro"/>
</dbReference>
<dbReference type="InterPro" id="IPR051820">
    <property type="entry name" value="FAD-binding_MO"/>
</dbReference>
<evidence type="ECO:0000256" key="3">
    <source>
        <dbReference type="ARBA" id="ARBA00022827"/>
    </source>
</evidence>
<accession>A0A8H6LTJ6</accession>
<keyword evidence="2" id="KW-0285">Flavoprotein</keyword>
<dbReference type="GO" id="GO:0020037">
    <property type="term" value="F:heme binding"/>
    <property type="evidence" value="ECO:0007669"/>
    <property type="project" value="InterPro"/>
</dbReference>
<comment type="caution">
    <text evidence="7">The sequence shown here is derived from an EMBL/GenBank/DDBJ whole genome shotgun (WGS) entry which is preliminary data.</text>
</comment>
<dbReference type="Pfam" id="PF00743">
    <property type="entry name" value="FMO-like"/>
    <property type="match status" value="1"/>
</dbReference>
<dbReference type="PRINTS" id="PR00463">
    <property type="entry name" value="EP450I"/>
</dbReference>
<keyword evidence="6" id="KW-0408">Iron</keyword>
<dbReference type="CDD" id="cd11060">
    <property type="entry name" value="CYP57A1-like"/>
    <property type="match status" value="1"/>
</dbReference>
<dbReference type="Gene3D" id="1.10.630.10">
    <property type="entry name" value="Cytochrome P450"/>
    <property type="match status" value="1"/>
</dbReference>
<evidence type="ECO:0000256" key="2">
    <source>
        <dbReference type="ARBA" id="ARBA00022630"/>
    </source>
</evidence>
<protein>
    <submittedName>
        <fullName evidence="7">Uncharacterized protein</fullName>
    </submittedName>
</protein>
<dbReference type="InterPro" id="IPR020946">
    <property type="entry name" value="Flavin_mOase-like"/>
</dbReference>
<dbReference type="PRINTS" id="PR00385">
    <property type="entry name" value="P450"/>
</dbReference>
<dbReference type="InterPro" id="IPR002401">
    <property type="entry name" value="Cyt_P450_E_grp-I"/>
</dbReference>
<dbReference type="GO" id="GO:0050660">
    <property type="term" value="F:flavin adenine dinucleotide binding"/>
    <property type="evidence" value="ECO:0007669"/>
    <property type="project" value="InterPro"/>
</dbReference>
<organism evidence="7 8">
    <name type="scientific">Fusarium oxysporum f. sp. conglutinans</name>
    <dbReference type="NCBI Taxonomy" id="100902"/>
    <lineage>
        <taxon>Eukaryota</taxon>
        <taxon>Fungi</taxon>
        <taxon>Dikarya</taxon>
        <taxon>Ascomycota</taxon>
        <taxon>Pezizomycotina</taxon>
        <taxon>Sordariomycetes</taxon>
        <taxon>Hypocreomycetidae</taxon>
        <taxon>Hypocreales</taxon>
        <taxon>Nectriaceae</taxon>
        <taxon>Fusarium</taxon>
        <taxon>Fusarium oxysporum species complex</taxon>
    </lineage>
</organism>
<evidence type="ECO:0000256" key="4">
    <source>
        <dbReference type="ARBA" id="ARBA00023002"/>
    </source>
</evidence>
<comment type="cofactor">
    <cofactor evidence="1">
        <name>FAD</name>
        <dbReference type="ChEBI" id="CHEBI:57692"/>
    </cofactor>
</comment>
<evidence type="ECO:0000256" key="6">
    <source>
        <dbReference type="PIRSR" id="PIRSR602401-1"/>
    </source>
</evidence>